<dbReference type="EMBL" id="AC133860">
    <property type="protein sequence ID" value="AAR87228.1"/>
    <property type="molecule type" value="Genomic_DNA"/>
</dbReference>
<evidence type="ECO:0000313" key="2">
    <source>
        <dbReference type="EMBL" id="AAR87228.1"/>
    </source>
</evidence>
<organism evidence="2 3">
    <name type="scientific">Oryza sativa subsp. japonica</name>
    <name type="common">Rice</name>
    <dbReference type="NCBI Taxonomy" id="39947"/>
    <lineage>
        <taxon>Eukaryota</taxon>
        <taxon>Viridiplantae</taxon>
        <taxon>Streptophyta</taxon>
        <taxon>Embryophyta</taxon>
        <taxon>Tracheophyta</taxon>
        <taxon>Spermatophyta</taxon>
        <taxon>Magnoliopsida</taxon>
        <taxon>Liliopsida</taxon>
        <taxon>Poales</taxon>
        <taxon>Poaceae</taxon>
        <taxon>BOP clade</taxon>
        <taxon>Oryzoideae</taxon>
        <taxon>Oryzeae</taxon>
        <taxon>Oryzinae</taxon>
        <taxon>Oryza</taxon>
        <taxon>Oryza sativa</taxon>
    </lineage>
</organism>
<dbReference type="AlphaFoldDB" id="Q75I48"/>
<sequence>MWVEGWRWRRSEGRDGGWRWRGEWRLAAESGGWRLGALARSRSRGGADARWRRGLAAAGTGVDVHDGERRYGESGNRQGDALVIGGN</sequence>
<evidence type="ECO:0000313" key="3">
    <source>
        <dbReference type="Proteomes" id="UP000000763"/>
    </source>
</evidence>
<feature type="region of interest" description="Disordered" evidence="1">
    <location>
        <begin position="66"/>
        <end position="87"/>
    </location>
</feature>
<dbReference type="Proteomes" id="UP000000763">
    <property type="component" value="Chromosome 3"/>
</dbReference>
<gene>
    <name evidence="2" type="ordered locus">Os03g41040</name>
</gene>
<accession>Q75I48</accession>
<proteinExistence type="predicted"/>
<reference evidence="3" key="2">
    <citation type="journal article" date="2008" name="Nucleic Acids Res.">
        <title>The rice annotation project database (RAP-DB): 2008 update.</title>
        <authorList>
            <consortium name="The rice annotation project (RAP)"/>
        </authorList>
    </citation>
    <scope>GENOME REANNOTATION</scope>
    <source>
        <strain evidence="3">cv. Nipponbare</strain>
    </source>
</reference>
<reference evidence="3" key="1">
    <citation type="journal article" date="2005" name="Nature">
        <title>The map-based sequence of the rice genome.</title>
        <authorList>
            <consortium name="International rice genome sequencing project (IRGSP)"/>
            <person name="Matsumoto T."/>
            <person name="Wu J."/>
            <person name="Kanamori H."/>
            <person name="Katayose Y."/>
            <person name="Fujisawa M."/>
            <person name="Namiki N."/>
            <person name="Mizuno H."/>
            <person name="Yamamoto K."/>
            <person name="Antonio B.A."/>
            <person name="Baba T."/>
            <person name="Sakata K."/>
            <person name="Nagamura Y."/>
            <person name="Aoki H."/>
            <person name="Arikawa K."/>
            <person name="Arita K."/>
            <person name="Bito T."/>
            <person name="Chiden Y."/>
            <person name="Fujitsuka N."/>
            <person name="Fukunaka R."/>
            <person name="Hamada M."/>
            <person name="Harada C."/>
            <person name="Hayashi A."/>
            <person name="Hijishita S."/>
            <person name="Honda M."/>
            <person name="Hosokawa S."/>
            <person name="Ichikawa Y."/>
            <person name="Idonuma A."/>
            <person name="Iijima M."/>
            <person name="Ikeda M."/>
            <person name="Ikeno M."/>
            <person name="Ito K."/>
            <person name="Ito S."/>
            <person name="Ito T."/>
            <person name="Ito Y."/>
            <person name="Ito Y."/>
            <person name="Iwabuchi A."/>
            <person name="Kamiya K."/>
            <person name="Karasawa W."/>
            <person name="Kurita K."/>
            <person name="Katagiri S."/>
            <person name="Kikuta A."/>
            <person name="Kobayashi H."/>
            <person name="Kobayashi N."/>
            <person name="Machita K."/>
            <person name="Maehara T."/>
            <person name="Masukawa M."/>
            <person name="Mizubayashi T."/>
            <person name="Mukai Y."/>
            <person name="Nagasaki H."/>
            <person name="Nagata Y."/>
            <person name="Naito S."/>
            <person name="Nakashima M."/>
            <person name="Nakama Y."/>
            <person name="Nakamichi Y."/>
            <person name="Nakamura M."/>
            <person name="Meguro A."/>
            <person name="Negishi M."/>
            <person name="Ohta I."/>
            <person name="Ohta T."/>
            <person name="Okamoto M."/>
            <person name="Ono N."/>
            <person name="Saji S."/>
            <person name="Sakaguchi M."/>
            <person name="Sakai K."/>
            <person name="Shibata M."/>
            <person name="Shimokawa T."/>
            <person name="Song J."/>
            <person name="Takazaki Y."/>
            <person name="Terasawa K."/>
            <person name="Tsugane M."/>
            <person name="Tsuji K."/>
            <person name="Ueda S."/>
            <person name="Waki K."/>
            <person name="Yamagata H."/>
            <person name="Yamamoto M."/>
            <person name="Yamamoto S."/>
            <person name="Yamane H."/>
            <person name="Yoshiki S."/>
            <person name="Yoshihara R."/>
            <person name="Yukawa K."/>
            <person name="Zhong H."/>
            <person name="Yano M."/>
            <person name="Yuan Q."/>
            <person name="Ouyang S."/>
            <person name="Liu J."/>
            <person name="Jones K.M."/>
            <person name="Gansberger K."/>
            <person name="Moffat K."/>
            <person name="Hill J."/>
            <person name="Bera J."/>
            <person name="Fadrosh D."/>
            <person name="Jin S."/>
            <person name="Johri S."/>
            <person name="Kim M."/>
            <person name="Overton L."/>
            <person name="Reardon M."/>
            <person name="Tsitrin T."/>
            <person name="Vuong H."/>
            <person name="Weaver B."/>
            <person name="Ciecko A."/>
            <person name="Tallon L."/>
            <person name="Jackson J."/>
            <person name="Pai G."/>
            <person name="Aken S.V."/>
            <person name="Utterback T."/>
            <person name="Reidmuller S."/>
            <person name="Feldblyum T."/>
            <person name="Hsiao J."/>
            <person name="Zismann V."/>
            <person name="Iobst S."/>
            <person name="de Vazeille A.R."/>
            <person name="Buell C.R."/>
            <person name="Ying K."/>
            <person name="Li Y."/>
            <person name="Lu T."/>
            <person name="Huang Y."/>
            <person name="Zhao Q."/>
            <person name="Feng Q."/>
            <person name="Zhang L."/>
            <person name="Zhu J."/>
            <person name="Weng Q."/>
            <person name="Mu J."/>
            <person name="Lu Y."/>
            <person name="Fan D."/>
            <person name="Liu Y."/>
            <person name="Guan J."/>
            <person name="Zhang Y."/>
            <person name="Yu S."/>
            <person name="Liu X."/>
            <person name="Zhang Y."/>
            <person name="Hong G."/>
            <person name="Han B."/>
            <person name="Choisne N."/>
            <person name="Demange N."/>
            <person name="Orjeda G."/>
            <person name="Samain S."/>
            <person name="Cattolico L."/>
            <person name="Pelletier E."/>
            <person name="Couloux A."/>
            <person name="Segurens B."/>
            <person name="Wincker P."/>
            <person name="D'Hont A."/>
            <person name="Scarpelli C."/>
            <person name="Weissenbach J."/>
            <person name="Salanoubat M."/>
            <person name="Quetier F."/>
            <person name="Yu Y."/>
            <person name="Kim H.R."/>
            <person name="Rambo T."/>
            <person name="Currie J."/>
            <person name="Collura K."/>
            <person name="Luo M."/>
            <person name="Yang T."/>
            <person name="Ammiraju J.S.S."/>
            <person name="Engler F."/>
            <person name="Soderlund C."/>
            <person name="Wing R.A."/>
            <person name="Palmer L.E."/>
            <person name="de la Bastide M."/>
            <person name="Spiegel L."/>
            <person name="Nascimento L."/>
            <person name="Zutavern T."/>
            <person name="O'Shaughnessy A."/>
            <person name="Dike S."/>
            <person name="Dedhia N."/>
            <person name="Preston R."/>
            <person name="Balija V."/>
            <person name="McCombie W.R."/>
            <person name="Chow T."/>
            <person name="Chen H."/>
            <person name="Chung M."/>
            <person name="Chen C."/>
            <person name="Shaw J."/>
            <person name="Wu H."/>
            <person name="Hsiao K."/>
            <person name="Chao Y."/>
            <person name="Chu M."/>
            <person name="Cheng C."/>
            <person name="Hour A."/>
            <person name="Lee P."/>
            <person name="Lin S."/>
            <person name="Lin Y."/>
            <person name="Liou J."/>
            <person name="Liu S."/>
            <person name="Hsing Y."/>
            <person name="Raghuvanshi S."/>
            <person name="Mohanty A."/>
            <person name="Bharti A.K."/>
            <person name="Gaur A."/>
            <person name="Gupta V."/>
            <person name="Kumar D."/>
            <person name="Ravi V."/>
            <person name="Vij S."/>
            <person name="Kapur A."/>
            <person name="Khurana P."/>
            <person name="Khurana P."/>
            <person name="Khurana J.P."/>
            <person name="Tyagi A.K."/>
            <person name="Gaikwad K."/>
            <person name="Singh A."/>
            <person name="Dalal V."/>
            <person name="Srivastava S."/>
            <person name="Dixit A."/>
            <person name="Pal A.K."/>
            <person name="Ghazi I.A."/>
            <person name="Yadav M."/>
            <person name="Pandit A."/>
            <person name="Bhargava A."/>
            <person name="Sureshbabu K."/>
            <person name="Batra K."/>
            <person name="Sharma T.R."/>
            <person name="Mohapatra T."/>
            <person name="Singh N.K."/>
            <person name="Messing J."/>
            <person name="Nelson A.B."/>
            <person name="Fuks G."/>
            <person name="Kavchok S."/>
            <person name="Keizer G."/>
            <person name="Linton E."/>
            <person name="Llaca V."/>
            <person name="Song R."/>
            <person name="Tanyolac B."/>
            <person name="Young S."/>
            <person name="Ho-Il K."/>
            <person name="Hahn J.H."/>
            <person name="Sangsakoo G."/>
            <person name="Vanavichit A."/>
            <person name="de Mattos Luiz.A.T."/>
            <person name="Zimmer P.D."/>
            <person name="Malone G."/>
            <person name="Dellagostin O."/>
            <person name="de Oliveira A.C."/>
            <person name="Bevan M."/>
            <person name="Bancroft I."/>
            <person name="Minx P."/>
            <person name="Cordum H."/>
            <person name="Wilson R."/>
            <person name="Cheng Z."/>
            <person name="Jin W."/>
            <person name="Jiang J."/>
            <person name="Leong S.A."/>
            <person name="Iwama H."/>
            <person name="Gojobori T."/>
            <person name="Itoh T."/>
            <person name="Niimura Y."/>
            <person name="Fujii Y."/>
            <person name="Habara T."/>
            <person name="Sakai H."/>
            <person name="Sato Y."/>
            <person name="Wilson G."/>
            <person name="Kumar K."/>
            <person name="McCouch S."/>
            <person name="Juretic N."/>
            <person name="Hoen D."/>
            <person name="Wright S."/>
            <person name="Bruskiewich R."/>
            <person name="Bureau T."/>
            <person name="Miyao A."/>
            <person name="Hirochika H."/>
            <person name="Nishikawa T."/>
            <person name="Kadowaki K."/>
            <person name="Sugiura M."/>
            <person name="Burr B."/>
            <person name="Sasaki T."/>
        </authorList>
    </citation>
    <scope>NUCLEOTIDE SEQUENCE [LARGE SCALE GENOMIC DNA]</scope>
    <source>
        <strain evidence="3">cv. Nipponbare</strain>
    </source>
</reference>
<evidence type="ECO:0000256" key="1">
    <source>
        <dbReference type="SAM" id="MobiDB-lite"/>
    </source>
</evidence>
<protein>
    <submittedName>
        <fullName evidence="2">Uncharacterized protein</fullName>
    </submittedName>
</protein>
<name>Q75I48_ORYSJ</name>